<organism evidence="1 2">
    <name type="scientific">Anas platyrhynchos platyrhynchos</name>
    <name type="common">Northern mallard</name>
    <dbReference type="NCBI Taxonomy" id="8840"/>
    <lineage>
        <taxon>Eukaryota</taxon>
        <taxon>Metazoa</taxon>
        <taxon>Chordata</taxon>
        <taxon>Craniata</taxon>
        <taxon>Vertebrata</taxon>
        <taxon>Euteleostomi</taxon>
        <taxon>Archelosauria</taxon>
        <taxon>Archosauria</taxon>
        <taxon>Dinosauria</taxon>
        <taxon>Saurischia</taxon>
        <taxon>Theropoda</taxon>
        <taxon>Coelurosauria</taxon>
        <taxon>Aves</taxon>
        <taxon>Neognathae</taxon>
        <taxon>Galloanserae</taxon>
        <taxon>Anseriformes</taxon>
        <taxon>Anatidae</taxon>
        <taxon>Anatinae</taxon>
        <taxon>Anas</taxon>
    </lineage>
</organism>
<name>A0A493TDM2_ANAPP</name>
<dbReference type="AlphaFoldDB" id="A0A493TDM2"/>
<protein>
    <submittedName>
        <fullName evidence="1">Uncharacterized protein</fullName>
    </submittedName>
</protein>
<accession>A0A493TDM2</accession>
<dbReference type="GeneTree" id="ENSGT00910000148339"/>
<reference evidence="1" key="2">
    <citation type="submission" date="2025-08" db="UniProtKB">
        <authorList>
            <consortium name="Ensembl"/>
        </authorList>
    </citation>
    <scope>IDENTIFICATION</scope>
</reference>
<dbReference type="Ensembl" id="ENSAPLT00000045151.1">
    <property type="protein sequence ID" value="ENSAPLP00000023974.1"/>
    <property type="gene ID" value="ENSAPLG00000024984.1"/>
</dbReference>
<reference evidence="1 2" key="1">
    <citation type="submission" date="2017-10" db="EMBL/GenBank/DDBJ databases">
        <title>A new Pekin duck reference genome.</title>
        <authorList>
            <person name="Hou Z.-C."/>
            <person name="Zhou Z.-K."/>
            <person name="Zhu F."/>
            <person name="Hou S.-S."/>
        </authorList>
    </citation>
    <scope>NUCLEOTIDE SEQUENCE [LARGE SCALE GENOMIC DNA]</scope>
</reference>
<sequence>MGKRQHQKDKMYITCAEYTQFYGGKKAGELGPHWGIGELCSH</sequence>
<evidence type="ECO:0000313" key="2">
    <source>
        <dbReference type="Proteomes" id="UP000016666"/>
    </source>
</evidence>
<evidence type="ECO:0000313" key="1">
    <source>
        <dbReference type="Ensembl" id="ENSAPLP00000023974.1"/>
    </source>
</evidence>
<dbReference type="STRING" id="8840.ENSAPLP00000023974"/>
<proteinExistence type="predicted"/>
<dbReference type="Proteomes" id="UP000016666">
    <property type="component" value="Chromosome 16"/>
</dbReference>
<reference evidence="1" key="3">
    <citation type="submission" date="2025-09" db="UniProtKB">
        <authorList>
            <consortium name="Ensembl"/>
        </authorList>
    </citation>
    <scope>IDENTIFICATION</scope>
</reference>
<keyword evidence="2" id="KW-1185">Reference proteome</keyword>